<dbReference type="Proteomes" id="UP000321491">
    <property type="component" value="Unassembled WGS sequence"/>
</dbReference>
<keyword evidence="1" id="KW-0472">Membrane</keyword>
<accession>A0A511UWE8</accession>
<keyword evidence="1" id="KW-0812">Transmembrane</keyword>
<feature type="transmembrane region" description="Helical" evidence="1">
    <location>
        <begin position="70"/>
        <end position="93"/>
    </location>
</feature>
<proteinExistence type="predicted"/>
<evidence type="ECO:0000256" key="1">
    <source>
        <dbReference type="SAM" id="Phobius"/>
    </source>
</evidence>
<feature type="transmembrane region" description="Helical" evidence="1">
    <location>
        <begin position="99"/>
        <end position="120"/>
    </location>
</feature>
<reference evidence="2 3" key="1">
    <citation type="submission" date="2019-07" db="EMBL/GenBank/DDBJ databases">
        <title>Whole genome shotgun sequence of Cerasibacillus quisquiliarum NBRC 102429.</title>
        <authorList>
            <person name="Hosoyama A."/>
            <person name="Uohara A."/>
            <person name="Ohji S."/>
            <person name="Ichikawa N."/>
        </authorList>
    </citation>
    <scope>NUCLEOTIDE SEQUENCE [LARGE SCALE GENOMIC DNA]</scope>
    <source>
        <strain evidence="2 3">NBRC 102429</strain>
    </source>
</reference>
<dbReference type="EMBL" id="BJXW01000011">
    <property type="protein sequence ID" value="GEN30927.1"/>
    <property type="molecule type" value="Genomic_DNA"/>
</dbReference>
<organism evidence="2 3">
    <name type="scientific">Cerasibacillus quisquiliarum</name>
    <dbReference type="NCBI Taxonomy" id="227865"/>
    <lineage>
        <taxon>Bacteria</taxon>
        <taxon>Bacillati</taxon>
        <taxon>Bacillota</taxon>
        <taxon>Bacilli</taxon>
        <taxon>Bacillales</taxon>
        <taxon>Bacillaceae</taxon>
        <taxon>Cerasibacillus</taxon>
    </lineage>
</organism>
<gene>
    <name evidence="2" type="ORF">CQU01_11650</name>
</gene>
<evidence type="ECO:0000313" key="3">
    <source>
        <dbReference type="Proteomes" id="UP000321491"/>
    </source>
</evidence>
<comment type="caution">
    <text evidence="2">The sequence shown here is derived from an EMBL/GenBank/DDBJ whole genome shotgun (WGS) entry which is preliminary data.</text>
</comment>
<dbReference type="AlphaFoldDB" id="A0A511UWE8"/>
<protein>
    <submittedName>
        <fullName evidence="2">Uncharacterized protein</fullName>
    </submittedName>
</protein>
<keyword evidence="3" id="KW-1185">Reference proteome</keyword>
<dbReference type="RefSeq" id="WP_146936670.1">
    <property type="nucleotide sequence ID" value="NZ_BJXW01000011.1"/>
</dbReference>
<sequence length="125" mass="14306">MRVNKWVILMLNFVLFLSFSYLSYSEFLNGGRFSFLMGVCSLIFVYQIISISINKKKKYVIADQRITSQITLSFSISYVCILLYLLVGLIGFYNGFFDPINIIIGAIITSGLVFGISQIVQRFLR</sequence>
<feature type="transmembrane region" description="Helical" evidence="1">
    <location>
        <begin position="7"/>
        <end position="24"/>
    </location>
</feature>
<keyword evidence="1" id="KW-1133">Transmembrane helix</keyword>
<evidence type="ECO:0000313" key="2">
    <source>
        <dbReference type="EMBL" id="GEN30927.1"/>
    </source>
</evidence>
<feature type="transmembrane region" description="Helical" evidence="1">
    <location>
        <begin position="30"/>
        <end position="49"/>
    </location>
</feature>
<name>A0A511UWE8_9BACI</name>